<accession>A0AAD7AUL8</accession>
<protein>
    <submittedName>
        <fullName evidence="2">Uncharacterized protein</fullName>
    </submittedName>
</protein>
<feature type="compositionally biased region" description="Polar residues" evidence="1">
    <location>
        <begin position="1448"/>
        <end position="1457"/>
    </location>
</feature>
<feature type="compositionally biased region" description="Low complexity" evidence="1">
    <location>
        <begin position="1528"/>
        <end position="1539"/>
    </location>
</feature>
<feature type="compositionally biased region" description="Basic and acidic residues" evidence="1">
    <location>
        <begin position="655"/>
        <end position="665"/>
    </location>
</feature>
<evidence type="ECO:0000313" key="3">
    <source>
        <dbReference type="Proteomes" id="UP001218218"/>
    </source>
</evidence>
<dbReference type="Proteomes" id="UP001218218">
    <property type="component" value="Unassembled WGS sequence"/>
</dbReference>
<sequence length="1627" mass="178171">MSRLTASPFHKPSPFEFPQRAGSNDTVPGNQHGQLPTPATTSVIGGHDPHAAEYFDTPTASISAADAGSRFRKVASSIVYTNSGLRESRERTVQRSSRSFVVVLPPPSLPHDHGHLGHTLSTGPRHRLSQGLLMPLFPTMYGQLTAIAREYNFPSTAGLCLYLHFTDNGITVTPRISDDSWQMIWSHAFDPTPGAAHTGLPISGKIEFDIDMRLARWYGAWMASSHREHMDVPMSVTPSAAPSVVHYREDSGSNFADGEEQENHPGARLPVRHVPRKLSLIDRFDAMSARSVPRSVVVRPSRPSPPDILPGSQNLPPIFQEDEPKTAKYDLEHRVNTWRASASIVPGAMVAEAAQIVLAGANLPNSPLDESPLMPSSNDDEQQDYEYRIEDYAFSISSAGPNDYDPYSPLEWYYDPSVHLANRAEGSVCMTPSTCTSFGPSDYTLPPHLLMPDAEYGVRTPDIAHRMLEDVPPSPSVATSWGAPLSFPPSPMSEYRALSVHLGDRQEFSRPVTPMTATSWGAPESFPPSPTTPFYVHTPDAGQRAFDLSDHDAPWPLVWPYHDPSRLQTEVSGQGVAQENAAPWNMVWPYHTSEAGAQESAAPAPRNTARPHHADHAAPQEETAAPWNMVWPYHASEAGAQESAAPAPRKTARPHHADHAAPREETAAPWNMVWPYHASEAGAQESPAPAPRNMARPHHADHTAPQEETAAPWNMVWPYHAGAQEPVARAASGVALAAAGVTAAAGIALAAVGVARATAEQRRDSPAPWNMVWPYHAAGSSSGQLSVAPAAVYPYLNIYPAVYPHYDLYPAASGAFNDAASSAEQKGPVTIIPSGYPFFNLYPVYPANLLDLYSTRTFERASSGISIRLAPRYAHFDLYPAVYPHVVPYPPYQGEMEALQVSSLSYYPHFNLYPPVATSSRARQRSSMVERGPVSVVLRTAYPVFNLYPAIYPVFDIYPGLDADADSLDRSVSIRLATVYPVINLYPAVYPAFDLYPALPEDRQGARVAVAGYRVLSAGYPDFNIYPAVSQTRQRPSTELSAGYPDFNIYPAVSRAPRRSRTEDRSETRALSTALSVGYPDFNIYPAVSRGLSEGRALSTGYPDFNIYPAVSQSRQTPRVRSVNSARSTGTISVRVPPAYPILDIYPPVYPVLNIYPERPEDCPPASRRGPGAVRSVVCYPTFVLSAYPNFEIYYPALPDDVLARMSQQRSEISVRVTAAYPIFDLYPAVYPALEIYPSLPDDRGIRSQPTWGISVRMALYPVFDLYPGVYPPLLPEDCAAQTFGYPHFNLYPSVGGRSQKNRSAETISPPVNYPNFNLYPAVYPYFDLYPKVVEALDTRGVHIGAVARYPYFNLYPAVYPHFDLFPTILSIQEPIQEPRVRKMSRFTRSDLHALVKKAGLNTQRSVPKASKSHRDLHMAVFPNGADVSTPSGSVPRKTHLELHRNVFSSGEVSTPSGIDVRYTSAPPVRPPSTVTPSRATTRLRSGSVLRQSLPPSPRPVGGRSPIRAAPAEPTFPIPPPPTDAPRRTVSTTTRPSVADRVALKGASLTRSVSMASSPSSSIPEPSKLDRASSVSGPRKRDSMVLQRVRALNSGLHSEPTIKEDDPLANFPLPPRGSIRPPRNVVS</sequence>
<feature type="compositionally biased region" description="Polar residues" evidence="1">
    <location>
        <begin position="21"/>
        <end position="43"/>
    </location>
</feature>
<feature type="region of interest" description="Disordered" evidence="1">
    <location>
        <begin position="681"/>
        <end position="706"/>
    </location>
</feature>
<feature type="compositionally biased region" description="Polar residues" evidence="1">
    <location>
        <begin position="1480"/>
        <end position="1491"/>
    </location>
</feature>
<feature type="region of interest" description="Disordered" evidence="1">
    <location>
        <begin position="639"/>
        <end position="665"/>
    </location>
</feature>
<comment type="caution">
    <text evidence="2">The sequence shown here is derived from an EMBL/GenBank/DDBJ whole genome shotgun (WGS) entry which is preliminary data.</text>
</comment>
<dbReference type="EMBL" id="JARIHO010000001">
    <property type="protein sequence ID" value="KAJ7368338.1"/>
    <property type="molecule type" value="Genomic_DNA"/>
</dbReference>
<feature type="compositionally biased region" description="Low complexity" evidence="1">
    <location>
        <begin position="1500"/>
        <end position="1513"/>
    </location>
</feature>
<feature type="compositionally biased region" description="Pro residues" evidence="1">
    <location>
        <begin position="1514"/>
        <end position="1524"/>
    </location>
</feature>
<organism evidence="2 3">
    <name type="scientific">Mycena albidolilacea</name>
    <dbReference type="NCBI Taxonomy" id="1033008"/>
    <lineage>
        <taxon>Eukaryota</taxon>
        <taxon>Fungi</taxon>
        <taxon>Dikarya</taxon>
        <taxon>Basidiomycota</taxon>
        <taxon>Agaricomycotina</taxon>
        <taxon>Agaricomycetes</taxon>
        <taxon>Agaricomycetidae</taxon>
        <taxon>Agaricales</taxon>
        <taxon>Marasmiineae</taxon>
        <taxon>Mycenaceae</taxon>
        <taxon>Mycena</taxon>
    </lineage>
</organism>
<feature type="region of interest" description="Disordered" evidence="1">
    <location>
        <begin position="1"/>
        <end position="49"/>
    </location>
</feature>
<feature type="region of interest" description="Disordered" evidence="1">
    <location>
        <begin position="295"/>
        <end position="320"/>
    </location>
</feature>
<reference evidence="2" key="1">
    <citation type="submission" date="2023-03" db="EMBL/GenBank/DDBJ databases">
        <title>Massive genome expansion in bonnet fungi (Mycena s.s.) driven by repeated elements and novel gene families across ecological guilds.</title>
        <authorList>
            <consortium name="Lawrence Berkeley National Laboratory"/>
            <person name="Harder C.B."/>
            <person name="Miyauchi S."/>
            <person name="Viragh M."/>
            <person name="Kuo A."/>
            <person name="Thoen E."/>
            <person name="Andreopoulos B."/>
            <person name="Lu D."/>
            <person name="Skrede I."/>
            <person name="Drula E."/>
            <person name="Henrissat B."/>
            <person name="Morin E."/>
            <person name="Kohler A."/>
            <person name="Barry K."/>
            <person name="LaButti K."/>
            <person name="Morin E."/>
            <person name="Salamov A."/>
            <person name="Lipzen A."/>
            <person name="Mereny Z."/>
            <person name="Hegedus B."/>
            <person name="Baldrian P."/>
            <person name="Stursova M."/>
            <person name="Weitz H."/>
            <person name="Taylor A."/>
            <person name="Grigoriev I.V."/>
            <person name="Nagy L.G."/>
            <person name="Martin F."/>
            <person name="Kauserud H."/>
        </authorList>
    </citation>
    <scope>NUCLEOTIDE SEQUENCE</scope>
    <source>
        <strain evidence="2">CBHHK002</strain>
    </source>
</reference>
<keyword evidence="3" id="KW-1185">Reference proteome</keyword>
<name>A0AAD7AUL8_9AGAR</name>
<proteinExistence type="predicted"/>
<evidence type="ECO:0000313" key="2">
    <source>
        <dbReference type="EMBL" id="KAJ7368338.1"/>
    </source>
</evidence>
<feature type="region of interest" description="Disordered" evidence="1">
    <location>
        <begin position="1448"/>
        <end position="1627"/>
    </location>
</feature>
<feature type="region of interest" description="Disordered" evidence="1">
    <location>
        <begin position="595"/>
        <end position="619"/>
    </location>
</feature>
<feature type="compositionally biased region" description="Low complexity" evidence="1">
    <location>
        <begin position="1552"/>
        <end position="1566"/>
    </location>
</feature>
<gene>
    <name evidence="2" type="ORF">DFH08DRAFT_22949</name>
</gene>
<evidence type="ECO:0000256" key="1">
    <source>
        <dbReference type="SAM" id="MobiDB-lite"/>
    </source>
</evidence>